<evidence type="ECO:0008006" key="5">
    <source>
        <dbReference type="Google" id="ProtNLM"/>
    </source>
</evidence>
<dbReference type="GO" id="GO:0004016">
    <property type="term" value="F:adenylate cyclase activity"/>
    <property type="evidence" value="ECO:0007669"/>
    <property type="project" value="TreeGrafter"/>
</dbReference>
<comment type="caution">
    <text evidence="3">The sequence shown here is derived from an EMBL/GenBank/DDBJ whole genome shotgun (WGS) entry which is preliminary data.</text>
</comment>
<gene>
    <name evidence="3" type="ORF">G5C51_24455</name>
</gene>
<dbReference type="RefSeq" id="WP_420824850.1">
    <property type="nucleotide sequence ID" value="NZ_JAAKZV010000122.1"/>
</dbReference>
<dbReference type="EMBL" id="JAAKZV010000122">
    <property type="protein sequence ID" value="NGN67047.1"/>
    <property type="molecule type" value="Genomic_DNA"/>
</dbReference>
<dbReference type="PANTHER" id="PTHR16305:SF35">
    <property type="entry name" value="TRANSCRIPTIONAL ACTIVATOR DOMAIN"/>
    <property type="match status" value="1"/>
</dbReference>
<dbReference type="InterPro" id="IPR011990">
    <property type="entry name" value="TPR-like_helical_dom_sf"/>
</dbReference>
<protein>
    <recommendedName>
        <fullName evidence="5">LuxR family transcriptional regulator</fullName>
    </recommendedName>
</protein>
<dbReference type="InterPro" id="IPR027417">
    <property type="entry name" value="P-loop_NTPase"/>
</dbReference>
<dbReference type="Proteomes" id="UP000481583">
    <property type="component" value="Unassembled WGS sequence"/>
</dbReference>
<evidence type="ECO:0000256" key="2">
    <source>
        <dbReference type="ARBA" id="ARBA00022840"/>
    </source>
</evidence>
<accession>A0A6G4U6X5</accession>
<sequence length="723" mass="78627">PPPTDRFRLHRAVCAWLAAVAAERPLALVLDDLHRADSETLALLAAVAEEVTDRPLLLIAAYRPDEGDLTAVHARLARRTPLRLPLAGLAQKDAVRLVRSVTGVSAEAAAALAERAAGNPFFLLESARMVADAGAYVPGDVPEGVRDVLRRRFERLQAPALAVLRLLAVAGREADAEVLIRAADADEDTVLDALDAGVEAGLLTEPADGRVRFTHALVRDTLHADLTRLRRARMHTRIAAALRELRPDDVSALAHHYLQAPSADTARPAVEYALRAADLAGRRYAHDTAAGLLARAARCLAEHPAAFPGEDVPARLVDVLGRLLRAQIRGGRVTDARATRARAMDVAEEYDRQDLLIEALTSWTEPTVWENRDYGSPDTRPADALHRLLARDDLPPTTRCRLLDALASALDADGAGAAHDAAAEAVRLARTLGEPVLLAQALATLSRVSEWEFEQSPREQIAAELAELAAAHELPAYGFVAEYVATGSAAFRGDLPAMRRHMERGREIAETHRLSDPAAIVLVQQAALEMAAGRLDEAERLYGEATRRMRANGALHTDGLETIVGFSLLWLRGRAAEGLPLLRAAQKQYGPLVGDALAISLVAAGDEAGAREARAERPPIRRDFFYSLFLAIRAHAALDLRERDEAEELLEQLRPVRHQMIGAGSVALALRPVALTMAELALFLDRPAEARDHYERAVEVARSWESPWWETQARESLARLTDG</sequence>
<evidence type="ECO:0000313" key="4">
    <source>
        <dbReference type="Proteomes" id="UP000481583"/>
    </source>
</evidence>
<evidence type="ECO:0000256" key="1">
    <source>
        <dbReference type="ARBA" id="ARBA00022741"/>
    </source>
</evidence>
<dbReference type="PANTHER" id="PTHR16305">
    <property type="entry name" value="TESTICULAR SOLUBLE ADENYLYL CYCLASE"/>
    <property type="match status" value="1"/>
</dbReference>
<dbReference type="Gene3D" id="1.25.40.10">
    <property type="entry name" value="Tetratricopeptide repeat domain"/>
    <property type="match status" value="1"/>
</dbReference>
<keyword evidence="2" id="KW-0067">ATP-binding</keyword>
<dbReference type="SUPFAM" id="SSF48452">
    <property type="entry name" value="TPR-like"/>
    <property type="match status" value="1"/>
</dbReference>
<keyword evidence="4" id="KW-1185">Reference proteome</keyword>
<keyword evidence="1" id="KW-0547">Nucleotide-binding</keyword>
<dbReference type="GO" id="GO:0005737">
    <property type="term" value="C:cytoplasm"/>
    <property type="evidence" value="ECO:0007669"/>
    <property type="project" value="TreeGrafter"/>
</dbReference>
<feature type="non-terminal residue" evidence="3">
    <location>
        <position position="1"/>
    </location>
</feature>
<name>A0A6G4U6X5_9ACTN</name>
<organism evidence="3 4">
    <name type="scientific">Streptomyces coryli</name>
    <dbReference type="NCBI Taxonomy" id="1128680"/>
    <lineage>
        <taxon>Bacteria</taxon>
        <taxon>Bacillati</taxon>
        <taxon>Actinomycetota</taxon>
        <taxon>Actinomycetes</taxon>
        <taxon>Kitasatosporales</taxon>
        <taxon>Streptomycetaceae</taxon>
        <taxon>Streptomyces</taxon>
    </lineage>
</organism>
<proteinExistence type="predicted"/>
<dbReference type="AlphaFoldDB" id="A0A6G4U6X5"/>
<dbReference type="SUPFAM" id="SSF52540">
    <property type="entry name" value="P-loop containing nucleoside triphosphate hydrolases"/>
    <property type="match status" value="1"/>
</dbReference>
<evidence type="ECO:0000313" key="3">
    <source>
        <dbReference type="EMBL" id="NGN67047.1"/>
    </source>
</evidence>
<dbReference type="GO" id="GO:0005524">
    <property type="term" value="F:ATP binding"/>
    <property type="evidence" value="ECO:0007669"/>
    <property type="project" value="UniProtKB-KW"/>
</dbReference>
<reference evidence="3 4" key="1">
    <citation type="submission" date="2020-02" db="EMBL/GenBank/DDBJ databases">
        <title>Whole-genome analyses of novel actinobacteria.</title>
        <authorList>
            <person name="Sahin N."/>
        </authorList>
    </citation>
    <scope>NUCLEOTIDE SEQUENCE [LARGE SCALE GENOMIC DNA]</scope>
    <source>
        <strain evidence="3 4">A7024</strain>
    </source>
</reference>